<evidence type="ECO:0000256" key="2">
    <source>
        <dbReference type="SAM" id="Phobius"/>
    </source>
</evidence>
<protein>
    <submittedName>
        <fullName evidence="3">Histone-lysine N-methyltransferase ash1</fullName>
    </submittedName>
</protein>
<keyword evidence="3" id="KW-0808">Transferase</keyword>
<keyword evidence="2" id="KW-0812">Transmembrane</keyword>
<sequence length="317" mass="34751">LGSPSDSCSSPLLTSSSASAPAHFVLRIRPFPGCPGRGVRDGEAAGRRPHGGRRRGRVPLLGLPGVGAVPALHQPHRRRHRRLGLRPRHQQARRRLLLLGLQADLLPRRLPHLQYERELDGDPDLQQDDLRALQPRPGRRQPHLGVVVARRGRRRAPQRGGRVRGAPDVGGGQLLLLQRRRRDPVQERDEVPHRGRPREGAAAGAQPAAAAAPDGPCGPPAVDPGRGHPRQPERDVLQGRWRRRGSGRGAAGTGLLPLLPPAALLGVKAFPFFEIERLLSLSSIFFPTIFFSMVSYLSFICKLKTNDLFTVLISRDV</sequence>
<keyword evidence="2" id="KW-0472">Membrane</keyword>
<feature type="non-terminal residue" evidence="3">
    <location>
        <position position="1"/>
    </location>
</feature>
<gene>
    <name evidence="3" type="primary">ash1_0</name>
    <name evidence="3" type="ORF">g.38599</name>
</gene>
<feature type="region of interest" description="Disordered" evidence="1">
    <location>
        <begin position="117"/>
        <end position="248"/>
    </location>
</feature>
<feature type="compositionally biased region" description="Basic residues" evidence="1">
    <location>
        <begin position="47"/>
        <end position="57"/>
    </location>
</feature>
<dbReference type="AlphaFoldDB" id="A0A1D1XZU7"/>
<keyword evidence="2" id="KW-1133">Transmembrane helix</keyword>
<name>A0A1D1XZU7_9ARAE</name>
<evidence type="ECO:0000256" key="1">
    <source>
        <dbReference type="SAM" id="MobiDB-lite"/>
    </source>
</evidence>
<dbReference type="GO" id="GO:0008168">
    <property type="term" value="F:methyltransferase activity"/>
    <property type="evidence" value="ECO:0007669"/>
    <property type="project" value="UniProtKB-KW"/>
</dbReference>
<evidence type="ECO:0000313" key="3">
    <source>
        <dbReference type="EMBL" id="JAT47905.1"/>
    </source>
</evidence>
<reference evidence="3" key="1">
    <citation type="submission" date="2015-07" db="EMBL/GenBank/DDBJ databases">
        <title>Transcriptome Assembly of Anthurium amnicola.</title>
        <authorList>
            <person name="Suzuki J."/>
        </authorList>
    </citation>
    <scope>NUCLEOTIDE SEQUENCE</scope>
</reference>
<dbReference type="GO" id="GO:0032259">
    <property type="term" value="P:methylation"/>
    <property type="evidence" value="ECO:0007669"/>
    <property type="project" value="UniProtKB-KW"/>
</dbReference>
<feature type="region of interest" description="Disordered" evidence="1">
    <location>
        <begin position="35"/>
        <end position="70"/>
    </location>
</feature>
<feature type="compositionally biased region" description="Basic and acidic residues" evidence="1">
    <location>
        <begin position="183"/>
        <end position="199"/>
    </location>
</feature>
<proteinExistence type="predicted"/>
<keyword evidence="3" id="KW-0489">Methyltransferase</keyword>
<organism evidence="3">
    <name type="scientific">Anthurium amnicola</name>
    <dbReference type="NCBI Taxonomy" id="1678845"/>
    <lineage>
        <taxon>Eukaryota</taxon>
        <taxon>Viridiplantae</taxon>
        <taxon>Streptophyta</taxon>
        <taxon>Embryophyta</taxon>
        <taxon>Tracheophyta</taxon>
        <taxon>Spermatophyta</taxon>
        <taxon>Magnoliopsida</taxon>
        <taxon>Liliopsida</taxon>
        <taxon>Araceae</taxon>
        <taxon>Pothoideae</taxon>
        <taxon>Potheae</taxon>
        <taxon>Anthurium</taxon>
    </lineage>
</organism>
<feature type="transmembrane region" description="Helical" evidence="2">
    <location>
        <begin position="279"/>
        <end position="299"/>
    </location>
</feature>
<accession>A0A1D1XZU7</accession>
<dbReference type="EMBL" id="GDJX01020031">
    <property type="protein sequence ID" value="JAT47905.1"/>
    <property type="molecule type" value="Transcribed_RNA"/>
</dbReference>
<feature type="compositionally biased region" description="Low complexity" evidence="1">
    <location>
        <begin position="200"/>
        <end position="215"/>
    </location>
</feature>
<feature type="compositionally biased region" description="Low complexity" evidence="1">
    <location>
        <begin position="58"/>
        <end position="70"/>
    </location>
</feature>